<organism evidence="1 2">
    <name type="scientific">Aminobacter anthyllidis</name>
    <dbReference type="NCBI Taxonomy" id="1035067"/>
    <lineage>
        <taxon>Bacteria</taxon>
        <taxon>Pseudomonadati</taxon>
        <taxon>Pseudomonadota</taxon>
        <taxon>Alphaproteobacteria</taxon>
        <taxon>Hyphomicrobiales</taxon>
        <taxon>Phyllobacteriaceae</taxon>
        <taxon>Aminobacter</taxon>
    </lineage>
</organism>
<protein>
    <submittedName>
        <fullName evidence="1">DUF429 domain-containing protein</fullName>
    </submittedName>
</protein>
<dbReference type="AlphaFoldDB" id="A0A9X1AG79"/>
<proteinExistence type="predicted"/>
<evidence type="ECO:0000313" key="2">
    <source>
        <dbReference type="Proteomes" id="UP001138921"/>
    </source>
</evidence>
<name>A0A9X1AG79_9HYPH</name>
<reference evidence="1" key="2">
    <citation type="submission" date="2021-03" db="EMBL/GenBank/DDBJ databases">
        <authorList>
            <person name="Artuso I."/>
            <person name="Turrini P."/>
            <person name="Pirolo M."/>
            <person name="Lugli G.A."/>
            <person name="Ventura M."/>
            <person name="Visca P."/>
        </authorList>
    </citation>
    <scope>NUCLEOTIDE SEQUENCE</scope>
    <source>
        <strain evidence="1">LMG 26462</strain>
    </source>
</reference>
<comment type="caution">
    <text evidence="1">The sequence shown here is derived from an EMBL/GenBank/DDBJ whole genome shotgun (WGS) entry which is preliminary data.</text>
</comment>
<dbReference type="RefSeq" id="WP_214392924.1">
    <property type="nucleotide sequence ID" value="NZ_JAFLWW010000009.1"/>
</dbReference>
<gene>
    <name evidence="1" type="ORF">J1C56_26195</name>
</gene>
<sequence length="212" mass="23509">MIILGFDPGGEKKFGCVIMDLEGNSLDSYIAESVDDAIAWTFKSVGGAQPVAAGIDTLLFWQSTKSGWRGADQYLRSAYPACRSSILCANGLYGSMSVQGAVLAHRLRQKWPKILLTETHPKVLWHHITAGAEYPRNWQDGVPEPVASWLQRSEIDAPSIAGEDEFDALLSAWAAGQAYKKNWTRDLSELPASNQNSENIYLVQDINYFWPD</sequence>
<keyword evidence="2" id="KW-1185">Reference proteome</keyword>
<dbReference type="EMBL" id="JAFLWW010000009">
    <property type="protein sequence ID" value="MBT1159073.1"/>
    <property type="molecule type" value="Genomic_DNA"/>
</dbReference>
<evidence type="ECO:0000313" key="1">
    <source>
        <dbReference type="EMBL" id="MBT1159073.1"/>
    </source>
</evidence>
<dbReference type="Proteomes" id="UP001138921">
    <property type="component" value="Unassembled WGS sequence"/>
</dbReference>
<accession>A0A9X1AG79</accession>
<reference evidence="1" key="1">
    <citation type="journal article" date="2021" name="Microorganisms">
        <title>Phylogenomic Reconstruction and Metabolic Potential of the Genus Aminobacter.</title>
        <authorList>
            <person name="Artuso I."/>
            <person name="Turrini P."/>
            <person name="Pirolo M."/>
            <person name="Lugli G.A."/>
            <person name="Ventura M."/>
            <person name="Visca P."/>
        </authorList>
    </citation>
    <scope>NUCLEOTIDE SEQUENCE</scope>
    <source>
        <strain evidence="1">LMG 26462</strain>
    </source>
</reference>